<evidence type="ECO:0000313" key="9">
    <source>
        <dbReference type="EMBL" id="CQH61886.1"/>
    </source>
</evidence>
<sequence length="458" mass="50688">MAERPESQLAAETTRRATDAGLRAELGSQTLPRHLALFYRSNEAQLAASTAFLVEGLQSGNRCIYLLDVNTAADIKAELRRANIDAEARIDAGDLVIRDAEEVYLASGFDPTKMIATVEDEANTSIADGYDGLWLAGENSWCFHTDLSFDPILDFEAEFDAACPDLPVTALCQYDLDRFSETSTAKALRTHEQIIYQNQLCENPFYIPPEEYRSAGGADLNVQLMLEQAYSLTNARRNVDEREQRLGIVNRVLRHNIRNDLNLVKGVLELVDETESLSAESHQQLAIAIEHAELVVETAEKARYIQQTTGNTSVEPQNLTPPLERAIEAVTAEYSNADVQFSGANDVTVLADENLDVALREAIENGIVHQETDSPTVVVAVSTPSEDMARIEIRNEGTIPDSERYTLEKDEETPLEHSSGLGLWLVKWIVETAHGSIEFSDSTSGEVCLQIELYRVPA</sequence>
<dbReference type="AlphaFoldDB" id="A0A0U5H7I6"/>
<dbReference type="Pfam" id="PF02518">
    <property type="entry name" value="HATPase_c"/>
    <property type="match status" value="1"/>
</dbReference>
<evidence type="ECO:0000313" key="10">
    <source>
        <dbReference type="Proteomes" id="UP000066737"/>
    </source>
</evidence>
<gene>
    <name evidence="9" type="ORF">HHUB_3576</name>
</gene>
<dbReference type="InterPro" id="IPR003594">
    <property type="entry name" value="HATPase_dom"/>
</dbReference>
<evidence type="ECO:0000256" key="1">
    <source>
        <dbReference type="ARBA" id="ARBA00000085"/>
    </source>
</evidence>
<evidence type="ECO:0000256" key="5">
    <source>
        <dbReference type="ARBA" id="ARBA00022777"/>
    </source>
</evidence>
<proteinExistence type="predicted"/>
<evidence type="ECO:0000256" key="6">
    <source>
        <dbReference type="ARBA" id="ARBA00022840"/>
    </source>
</evidence>
<keyword evidence="3 9" id="KW-0808">Transferase</keyword>
<dbReference type="SUPFAM" id="SSF55874">
    <property type="entry name" value="ATPase domain of HSP90 chaperone/DNA topoisomerase II/histidine kinase"/>
    <property type="match status" value="1"/>
</dbReference>
<dbReference type="GeneID" id="26660171"/>
<dbReference type="PANTHER" id="PTHR44936:SF10">
    <property type="entry name" value="SENSOR PROTEIN RSTB"/>
    <property type="match status" value="1"/>
</dbReference>
<evidence type="ECO:0000256" key="4">
    <source>
        <dbReference type="ARBA" id="ARBA00022741"/>
    </source>
</evidence>
<dbReference type="InterPro" id="IPR036890">
    <property type="entry name" value="HATPase_C_sf"/>
</dbReference>
<dbReference type="RefSeq" id="WP_059057892.1">
    <property type="nucleotide sequence ID" value="NZ_CEMN01000001.1"/>
</dbReference>
<dbReference type="KEGG" id="hhb:Hhub_3576"/>
<reference evidence="10" key="1">
    <citation type="journal article" date="2016" name="Environ. Microbiol.">
        <title>The complete genome of a viable archaeum isolated from 123-million-year-old rock salt.</title>
        <authorList>
            <person name="Jaakkola S.T."/>
            <person name="Pfeiffer F."/>
            <person name="Ravantti J.J."/>
            <person name="Guo Q."/>
            <person name="Liu Y."/>
            <person name="Chen X."/>
            <person name="Ma H."/>
            <person name="Yang C."/>
            <person name="Oksanen H.M."/>
            <person name="Bamford D.H."/>
        </authorList>
    </citation>
    <scope>NUCLEOTIDE SEQUENCE</scope>
    <source>
        <strain evidence="10">JI20-1</strain>
    </source>
</reference>
<dbReference type="InterPro" id="IPR050980">
    <property type="entry name" value="2C_sensor_his_kinase"/>
</dbReference>
<dbReference type="GO" id="GO:0004673">
    <property type="term" value="F:protein histidine kinase activity"/>
    <property type="evidence" value="ECO:0007669"/>
    <property type="project" value="UniProtKB-EC"/>
</dbReference>
<dbReference type="Proteomes" id="UP000066737">
    <property type="component" value="Chromosome I"/>
</dbReference>
<evidence type="ECO:0000256" key="2">
    <source>
        <dbReference type="ARBA" id="ARBA00012438"/>
    </source>
</evidence>
<keyword evidence="10" id="KW-1185">Reference proteome</keyword>
<protein>
    <recommendedName>
        <fullName evidence="2">histidine kinase</fullName>
        <ecNumber evidence="2">2.7.13.3</ecNumber>
    </recommendedName>
</protein>
<dbReference type="Pfam" id="PF14417">
    <property type="entry name" value="MEDS"/>
    <property type="match status" value="1"/>
</dbReference>
<dbReference type="OrthoDB" id="82207at2157"/>
<dbReference type="PANTHER" id="PTHR44936">
    <property type="entry name" value="SENSOR PROTEIN CREC"/>
    <property type="match status" value="1"/>
</dbReference>
<dbReference type="EMBL" id="LN831302">
    <property type="protein sequence ID" value="CQH61886.1"/>
    <property type="molecule type" value="Genomic_DNA"/>
</dbReference>
<evidence type="ECO:0000256" key="3">
    <source>
        <dbReference type="ARBA" id="ARBA00022679"/>
    </source>
</evidence>
<dbReference type="STRING" id="1407499.HHUB_3576"/>
<evidence type="ECO:0000259" key="7">
    <source>
        <dbReference type="Pfam" id="PF02518"/>
    </source>
</evidence>
<comment type="catalytic activity">
    <reaction evidence="1">
        <text>ATP + protein L-histidine = ADP + protein N-phospho-L-histidine.</text>
        <dbReference type="EC" id="2.7.13.3"/>
    </reaction>
</comment>
<organism evidence="9 10">
    <name type="scientific">Halobacterium hubeiense</name>
    <dbReference type="NCBI Taxonomy" id="1407499"/>
    <lineage>
        <taxon>Archaea</taxon>
        <taxon>Methanobacteriati</taxon>
        <taxon>Methanobacteriota</taxon>
        <taxon>Stenosarchaea group</taxon>
        <taxon>Halobacteria</taxon>
        <taxon>Halobacteriales</taxon>
        <taxon>Halobacteriaceae</taxon>
        <taxon>Halobacterium</taxon>
    </lineage>
</organism>
<name>A0A0U5H7I6_9EURY</name>
<keyword evidence="5 9" id="KW-0418">Kinase</keyword>
<keyword evidence="4" id="KW-0547">Nucleotide-binding</keyword>
<dbReference type="GO" id="GO:0005524">
    <property type="term" value="F:ATP binding"/>
    <property type="evidence" value="ECO:0007669"/>
    <property type="project" value="UniProtKB-KW"/>
</dbReference>
<keyword evidence="6" id="KW-0067">ATP-binding</keyword>
<dbReference type="InterPro" id="IPR025847">
    <property type="entry name" value="MEDS_domain"/>
</dbReference>
<accession>A0A0U5H7I6</accession>
<feature type="domain" description="Histidine kinase/HSP90-like ATPase" evidence="7">
    <location>
        <begin position="355"/>
        <end position="451"/>
    </location>
</feature>
<evidence type="ECO:0000259" key="8">
    <source>
        <dbReference type="Pfam" id="PF14417"/>
    </source>
</evidence>
<dbReference type="Gene3D" id="3.30.565.10">
    <property type="entry name" value="Histidine kinase-like ATPase, C-terminal domain"/>
    <property type="match status" value="1"/>
</dbReference>
<feature type="domain" description="MEDS" evidence="8">
    <location>
        <begin position="33"/>
        <end position="191"/>
    </location>
</feature>
<dbReference type="EC" id="2.7.13.3" evidence="2"/>